<dbReference type="PANTHER" id="PTHR22776">
    <property type="entry name" value="MARVEL-CONTAINING POTENTIAL LIPID RAFT-ASSOCIATED PROTEIN"/>
    <property type="match status" value="1"/>
</dbReference>
<keyword evidence="2 5" id="KW-0812">Transmembrane</keyword>
<dbReference type="GeneID" id="103378684"/>
<proteinExistence type="predicted"/>
<keyword evidence="3 6" id="KW-1133">Transmembrane helix</keyword>
<dbReference type="KEGG" id="csem:103378684"/>
<sequence>MIADQGQSNSVEVDTAFLRTKRAMLKGGEMVTLCVALVSFALGSRPRFITASVLEIVITSLLLMLYLLKLNKRLTLFFWPFVDFFNSVFAAVYLVVLGLMALTTYSYAGTLAGGIAFFVAALLFFIDSYMLFRNVTLNKPRNEAQQQGSG</sequence>
<keyword evidence="4 5" id="KW-0472">Membrane</keyword>
<dbReference type="PROSITE" id="PS51225">
    <property type="entry name" value="MARVEL"/>
    <property type="match status" value="1"/>
</dbReference>
<evidence type="ECO:0000256" key="4">
    <source>
        <dbReference type="ARBA" id="ARBA00023136"/>
    </source>
</evidence>
<dbReference type="GO" id="GO:0016020">
    <property type="term" value="C:membrane"/>
    <property type="evidence" value="ECO:0007669"/>
    <property type="project" value="UniProtKB-SubCell"/>
</dbReference>
<feature type="transmembrane region" description="Helical" evidence="6">
    <location>
        <begin position="75"/>
        <end position="101"/>
    </location>
</feature>
<evidence type="ECO:0000256" key="5">
    <source>
        <dbReference type="PROSITE-ProRule" id="PRU00581"/>
    </source>
</evidence>
<dbReference type="OrthoDB" id="5976667at2759"/>
<evidence type="ECO:0000259" key="7">
    <source>
        <dbReference type="PROSITE" id="PS51225"/>
    </source>
</evidence>
<dbReference type="GeneTree" id="ENSGT00940000175054"/>
<evidence type="ECO:0000256" key="6">
    <source>
        <dbReference type="SAM" id="Phobius"/>
    </source>
</evidence>
<dbReference type="PANTHER" id="PTHR22776:SF45">
    <property type="entry name" value="CHEMOKINE-LIKE FACTOR"/>
    <property type="match status" value="1"/>
</dbReference>
<dbReference type="Proteomes" id="UP000265120">
    <property type="component" value="Chromosome 5"/>
</dbReference>
<feature type="transmembrane region" description="Helical" evidence="6">
    <location>
        <begin position="48"/>
        <end position="68"/>
    </location>
</feature>
<reference evidence="8 9" key="1">
    <citation type="journal article" date="2014" name="Nat. Genet.">
        <title>Whole-genome sequence of a flatfish provides insights into ZW sex chromosome evolution and adaptation to a benthic lifestyle.</title>
        <authorList>
            <person name="Chen S."/>
            <person name="Zhang G."/>
            <person name="Shao C."/>
            <person name="Huang Q."/>
            <person name="Liu G."/>
            <person name="Zhang P."/>
            <person name="Song W."/>
            <person name="An N."/>
            <person name="Chalopin D."/>
            <person name="Volff J.N."/>
            <person name="Hong Y."/>
            <person name="Li Q."/>
            <person name="Sha Z."/>
            <person name="Zhou H."/>
            <person name="Xie M."/>
            <person name="Yu Q."/>
            <person name="Liu Y."/>
            <person name="Xiang H."/>
            <person name="Wang N."/>
            <person name="Wu K."/>
            <person name="Yang C."/>
            <person name="Zhou Q."/>
            <person name="Liao X."/>
            <person name="Yang L."/>
            <person name="Hu Q."/>
            <person name="Zhang J."/>
            <person name="Meng L."/>
            <person name="Jin L."/>
            <person name="Tian Y."/>
            <person name="Lian J."/>
            <person name="Yang J."/>
            <person name="Miao G."/>
            <person name="Liu S."/>
            <person name="Liang Z."/>
            <person name="Yan F."/>
            <person name="Li Y."/>
            <person name="Sun B."/>
            <person name="Zhang H."/>
            <person name="Zhang J."/>
            <person name="Zhu Y."/>
            <person name="Du M."/>
            <person name="Zhao Y."/>
            <person name="Schartl M."/>
            <person name="Tang Q."/>
            <person name="Wang J."/>
        </authorList>
    </citation>
    <scope>NUCLEOTIDE SEQUENCE</scope>
</reference>
<evidence type="ECO:0000256" key="2">
    <source>
        <dbReference type="ARBA" id="ARBA00022692"/>
    </source>
</evidence>
<dbReference type="CTD" id="51192"/>
<feature type="transmembrane region" description="Helical" evidence="6">
    <location>
        <begin position="107"/>
        <end position="132"/>
    </location>
</feature>
<dbReference type="STRING" id="244447.ENSCSEP00000001662"/>
<keyword evidence="9" id="KW-1185">Reference proteome</keyword>
<name>A0A3P8UGX7_CYNSE</name>
<feature type="domain" description="MARVEL" evidence="7">
    <location>
        <begin position="17"/>
        <end position="136"/>
    </location>
</feature>
<evidence type="ECO:0000256" key="3">
    <source>
        <dbReference type="ARBA" id="ARBA00022989"/>
    </source>
</evidence>
<organism evidence="8 9">
    <name type="scientific">Cynoglossus semilaevis</name>
    <name type="common">Tongue sole</name>
    <dbReference type="NCBI Taxonomy" id="244447"/>
    <lineage>
        <taxon>Eukaryota</taxon>
        <taxon>Metazoa</taxon>
        <taxon>Chordata</taxon>
        <taxon>Craniata</taxon>
        <taxon>Vertebrata</taxon>
        <taxon>Euteleostomi</taxon>
        <taxon>Actinopterygii</taxon>
        <taxon>Neopterygii</taxon>
        <taxon>Teleostei</taxon>
        <taxon>Neoteleostei</taxon>
        <taxon>Acanthomorphata</taxon>
        <taxon>Carangaria</taxon>
        <taxon>Pleuronectiformes</taxon>
        <taxon>Pleuronectoidei</taxon>
        <taxon>Cynoglossidae</taxon>
        <taxon>Cynoglossinae</taxon>
        <taxon>Cynoglossus</taxon>
    </lineage>
</organism>
<dbReference type="InterPro" id="IPR050578">
    <property type="entry name" value="MARVEL-CKLF_proteins"/>
</dbReference>
<evidence type="ECO:0000313" key="8">
    <source>
        <dbReference type="Ensembl" id="ENSCSEP00000001662.1"/>
    </source>
</evidence>
<protein>
    <submittedName>
        <fullName evidence="8">Chemokine-like factor</fullName>
    </submittedName>
</protein>
<reference evidence="8" key="3">
    <citation type="submission" date="2025-09" db="UniProtKB">
        <authorList>
            <consortium name="Ensembl"/>
        </authorList>
    </citation>
    <scope>IDENTIFICATION</scope>
</reference>
<dbReference type="OMA" id="CVLCIID"/>
<reference evidence="8" key="2">
    <citation type="submission" date="2025-08" db="UniProtKB">
        <authorList>
            <consortium name="Ensembl"/>
        </authorList>
    </citation>
    <scope>IDENTIFICATION</scope>
</reference>
<evidence type="ECO:0000256" key="1">
    <source>
        <dbReference type="ARBA" id="ARBA00004141"/>
    </source>
</evidence>
<dbReference type="InterPro" id="IPR008253">
    <property type="entry name" value="Marvel"/>
</dbReference>
<evidence type="ECO:0000313" key="9">
    <source>
        <dbReference type="Proteomes" id="UP000265120"/>
    </source>
</evidence>
<dbReference type="InParanoid" id="A0A3P8UGX7"/>
<feature type="transmembrane region" description="Helical" evidence="6">
    <location>
        <begin position="23"/>
        <end position="42"/>
    </location>
</feature>
<comment type="subcellular location">
    <subcellularLocation>
        <location evidence="1">Membrane</location>
        <topology evidence="1">Multi-pass membrane protein</topology>
    </subcellularLocation>
</comment>
<dbReference type="RefSeq" id="XP_008308198.1">
    <property type="nucleotide sequence ID" value="XM_008309976.3"/>
</dbReference>
<accession>A0A3P8UGX7</accession>
<dbReference type="AlphaFoldDB" id="A0A3P8UGX7"/>
<dbReference type="Ensembl" id="ENSCSET00000001693.1">
    <property type="protein sequence ID" value="ENSCSEP00000001662.1"/>
    <property type="gene ID" value="ENSCSEG00000001131.1"/>
</dbReference>